<proteinExistence type="predicted"/>
<evidence type="ECO:0000313" key="2">
    <source>
        <dbReference type="Proteomes" id="UP000094569"/>
    </source>
</evidence>
<sequence length="202" mass="23549">MHTEAIDKDGRETVCFLPTRLHEKYVEYLQTHNPKPFPSSEFPSVTTLYEAILRRFSRKSLLRTHEPSAFSKPEFKFHEEWYRVFNSLAGRGVAISSEWTFAGEGCVDFRIKEPGWGVEILQDGDRLDKHCKRFLPDGSYNGWVSEGILNDWLILDCRHTVPERYEIEGTNLWRVIFKEDYSSANVLNCDNEIIAPEFPLLD</sequence>
<dbReference type="EMBL" id="JXNT01000017">
    <property type="protein sequence ID" value="ODM15278.1"/>
    <property type="molecule type" value="Genomic_DNA"/>
</dbReference>
<reference evidence="1 2" key="1">
    <citation type="journal article" date="2016" name="BMC Genomics">
        <title>Comparative genomic and transcriptomic analyses of the Fuzhuan brick tea-fermentation fungus Aspergillus cristatus.</title>
        <authorList>
            <person name="Ge Y."/>
            <person name="Wang Y."/>
            <person name="Liu Y."/>
            <person name="Tan Y."/>
            <person name="Ren X."/>
            <person name="Zhang X."/>
            <person name="Hyde K.D."/>
            <person name="Liu Y."/>
            <person name="Liu Z."/>
        </authorList>
    </citation>
    <scope>NUCLEOTIDE SEQUENCE [LARGE SCALE GENOMIC DNA]</scope>
    <source>
        <strain evidence="1 2">GZAAS20.1005</strain>
    </source>
</reference>
<dbReference type="AlphaFoldDB" id="A0A1E3B302"/>
<protein>
    <submittedName>
        <fullName evidence="1">Uncharacterized protein</fullName>
    </submittedName>
</protein>
<evidence type="ECO:0000313" key="1">
    <source>
        <dbReference type="EMBL" id="ODM15278.1"/>
    </source>
</evidence>
<dbReference type="Proteomes" id="UP000094569">
    <property type="component" value="Unassembled WGS sequence"/>
</dbReference>
<dbReference type="STRING" id="573508.A0A1E3B302"/>
<name>A0A1E3B302_ASPCR</name>
<accession>A0A1E3B302</accession>
<dbReference type="OrthoDB" id="2364732at2759"/>
<keyword evidence="2" id="KW-1185">Reference proteome</keyword>
<comment type="caution">
    <text evidence="1">The sequence shown here is derived from an EMBL/GenBank/DDBJ whole genome shotgun (WGS) entry which is preliminary data.</text>
</comment>
<organism evidence="1 2">
    <name type="scientific">Aspergillus cristatus</name>
    <name type="common">Chinese Fuzhuan brick tea-fermentation fungus</name>
    <name type="synonym">Eurotium cristatum</name>
    <dbReference type="NCBI Taxonomy" id="573508"/>
    <lineage>
        <taxon>Eukaryota</taxon>
        <taxon>Fungi</taxon>
        <taxon>Dikarya</taxon>
        <taxon>Ascomycota</taxon>
        <taxon>Pezizomycotina</taxon>
        <taxon>Eurotiomycetes</taxon>
        <taxon>Eurotiomycetidae</taxon>
        <taxon>Eurotiales</taxon>
        <taxon>Aspergillaceae</taxon>
        <taxon>Aspergillus</taxon>
        <taxon>Aspergillus subgen. Aspergillus</taxon>
    </lineage>
</organism>
<dbReference type="VEuPathDB" id="FungiDB:SI65_09219"/>
<gene>
    <name evidence="1" type="ORF">SI65_09219</name>
</gene>